<keyword evidence="3" id="KW-1185">Reference proteome</keyword>
<dbReference type="Proteomes" id="UP000070133">
    <property type="component" value="Unassembled WGS sequence"/>
</dbReference>
<comment type="caution">
    <text evidence="2">The sequence shown here is derived from an EMBL/GenBank/DDBJ whole genome shotgun (WGS) entry which is preliminary data.</text>
</comment>
<dbReference type="InterPro" id="IPR011009">
    <property type="entry name" value="Kinase-like_dom_sf"/>
</dbReference>
<organism evidence="2 3">
    <name type="scientific">Pseudocercospora eumusae</name>
    <dbReference type="NCBI Taxonomy" id="321146"/>
    <lineage>
        <taxon>Eukaryota</taxon>
        <taxon>Fungi</taxon>
        <taxon>Dikarya</taxon>
        <taxon>Ascomycota</taxon>
        <taxon>Pezizomycotina</taxon>
        <taxon>Dothideomycetes</taxon>
        <taxon>Dothideomycetidae</taxon>
        <taxon>Mycosphaerellales</taxon>
        <taxon>Mycosphaerellaceae</taxon>
        <taxon>Pseudocercospora</taxon>
    </lineage>
</organism>
<evidence type="ECO:0000256" key="1">
    <source>
        <dbReference type="SAM" id="MobiDB-lite"/>
    </source>
</evidence>
<proteinExistence type="predicted"/>
<dbReference type="EMBL" id="LFZN01000181">
    <property type="protein sequence ID" value="KXS96257.1"/>
    <property type="molecule type" value="Genomic_DNA"/>
</dbReference>
<dbReference type="PANTHER" id="PTHR21310">
    <property type="entry name" value="AMINOGLYCOSIDE PHOSPHOTRANSFERASE-RELATED-RELATED"/>
    <property type="match status" value="1"/>
</dbReference>
<protein>
    <recommendedName>
        <fullName evidence="4">Aminoglycoside phosphotransferase domain-containing protein</fullName>
    </recommendedName>
</protein>
<accession>A0A139H1C3</accession>
<gene>
    <name evidence="2" type="ORF">AC578_5478</name>
</gene>
<dbReference type="OrthoDB" id="5400327at2759"/>
<evidence type="ECO:0000313" key="2">
    <source>
        <dbReference type="EMBL" id="KXS96257.1"/>
    </source>
</evidence>
<evidence type="ECO:0008006" key="4">
    <source>
        <dbReference type="Google" id="ProtNLM"/>
    </source>
</evidence>
<dbReference type="AlphaFoldDB" id="A0A139H1C3"/>
<dbReference type="PANTHER" id="PTHR21310:SF37">
    <property type="entry name" value="AMINOGLYCOSIDE PHOSPHOTRANSFERASE DOMAIN-CONTAINING PROTEIN"/>
    <property type="match status" value="1"/>
</dbReference>
<dbReference type="InterPro" id="IPR051678">
    <property type="entry name" value="AGP_Transferase"/>
</dbReference>
<evidence type="ECO:0000313" key="3">
    <source>
        <dbReference type="Proteomes" id="UP000070133"/>
    </source>
</evidence>
<feature type="region of interest" description="Disordered" evidence="1">
    <location>
        <begin position="1"/>
        <end position="20"/>
    </location>
</feature>
<sequence>MENNGKEQESTEGPSPDKRVLPLIRGETTLSDALDNEDNMLLRLSYPKKRFALYLDIYGLRHRLAILCAHDLGLGAGETCVVSEPAEWIHGSFNVCVPVDVLNWKKHPGKRVLLRFPLPYKTGDCCDEKLRTEAATYLWMQQNCPDVPVPFLWSFALPGGQVFLRQENAPLFARLRWYYQRVVGLFTGRSTQHPYVSVLRTTAENVHVPIQRATVLENGYLLLDYIDGKVGTMLSESWYLDDQDPHRRENLFRSLARIMLSVGRIPQSRIGSWTIDVQGKLSLTNRPLLHHLCSFENQGIPPGISRTMTYNDTETFYADLLSGHENRILHQQNSIVSENDGFTQMACLFAMRGLIRNFADASCRYGPFIFALTDLHASNIFVDESWNITCIIDLEWACSLPAELQGPPTWLAEDFEAEGLEKYDMLRQEFMAIFEDEEKALHGPAAVKSDLMKKGWQNGGFWFFHALTSPGGCYNLFKGNIRPLFVPDVDMKELGRYLGPFWCLNARQVVERKLADKEKYEAQVKEVFAKPPVDEDEDEGE</sequence>
<reference evidence="2 3" key="1">
    <citation type="submission" date="2015-07" db="EMBL/GenBank/DDBJ databases">
        <title>Comparative genomics of the Sigatoka disease complex on banana suggests a link between parallel evolutionary changes in Pseudocercospora fijiensis and Pseudocercospora eumusae and increased virulence on the banana host.</title>
        <authorList>
            <person name="Chang T.-C."/>
            <person name="Salvucci A."/>
            <person name="Crous P.W."/>
            <person name="Stergiopoulos I."/>
        </authorList>
    </citation>
    <scope>NUCLEOTIDE SEQUENCE [LARGE SCALE GENOMIC DNA]</scope>
    <source>
        <strain evidence="2 3">CBS 114824</strain>
    </source>
</reference>
<name>A0A139H1C3_9PEZI</name>
<dbReference type="SUPFAM" id="SSF56112">
    <property type="entry name" value="Protein kinase-like (PK-like)"/>
    <property type="match status" value="1"/>
</dbReference>